<dbReference type="InterPro" id="IPR018511">
    <property type="entry name" value="Hemolysin-typ_Ca-bd_CS"/>
</dbReference>
<comment type="caution">
    <text evidence="5">The sequence shown here is derived from an EMBL/GenBank/DDBJ whole genome shotgun (WGS) entry which is preliminary data.</text>
</comment>
<name>A0A2T4UD77_9ACTN</name>
<evidence type="ECO:0000313" key="5">
    <source>
        <dbReference type="EMBL" id="PTL55453.1"/>
    </source>
</evidence>
<feature type="chain" id="PRO_5015703985" description="Calcium-binding protein" evidence="4">
    <location>
        <begin position="33"/>
        <end position="545"/>
    </location>
</feature>
<feature type="region of interest" description="Disordered" evidence="3">
    <location>
        <begin position="116"/>
        <end position="143"/>
    </location>
</feature>
<accession>A0A2T4UD77</accession>
<keyword evidence="6" id="KW-1185">Reference proteome</keyword>
<gene>
    <name evidence="5" type="ORF">C7Y72_17515</name>
</gene>
<dbReference type="InterPro" id="IPR011049">
    <property type="entry name" value="Serralysin-like_metalloprot_C"/>
</dbReference>
<dbReference type="Gene3D" id="2.150.10.10">
    <property type="entry name" value="Serralysin-like metalloprotease, C-terminal"/>
    <property type="match status" value="2"/>
</dbReference>
<evidence type="ECO:0008006" key="7">
    <source>
        <dbReference type="Google" id="ProtNLM"/>
    </source>
</evidence>
<dbReference type="EMBL" id="PYYB01000003">
    <property type="protein sequence ID" value="PTL55453.1"/>
    <property type="molecule type" value="Genomic_DNA"/>
</dbReference>
<feature type="signal peptide" evidence="4">
    <location>
        <begin position="1"/>
        <end position="32"/>
    </location>
</feature>
<dbReference type="GO" id="GO:0005576">
    <property type="term" value="C:extracellular region"/>
    <property type="evidence" value="ECO:0007669"/>
    <property type="project" value="UniProtKB-SubCell"/>
</dbReference>
<evidence type="ECO:0000313" key="6">
    <source>
        <dbReference type="Proteomes" id="UP000240739"/>
    </source>
</evidence>
<protein>
    <recommendedName>
        <fullName evidence="7">Calcium-binding protein</fullName>
    </recommendedName>
</protein>
<dbReference type="PROSITE" id="PS00330">
    <property type="entry name" value="HEMOLYSIN_CALCIUM"/>
    <property type="match status" value="1"/>
</dbReference>
<sequence>MVRAMGGRVRRHGRVSVLALLVGLALPGTAAAATVAVGDGALTVTAAPGERNDLLLEPQGELVRVTDAATPPVARDGCAAAPDTPLAVVCAAAPVEVVRVEAGDGDDRLVTRVARPTLLSGGPGDDELTGGAGPERLVGGPGRDTVRYDDGRHDDGVAVTLGGGEDDGRLGEQDDVREVEVVVGGAGDDLVRGTDADETVIGGGGDDVVDLGAGADRFDGGPGDDACLLGGPGPDVCDGGAGDGDVARHLGSVPMVLSLDGRANDGPRGAATGNLLGIEELIGGEGPDLLVGSDGADRLSGRGGDDVLRGGGGDDVLLGDRGDDTVEGGAGVDRVAYASIFVGGPVRVTLDKIADDGESGERDRIGRDVEIVEGTATAADLLAGGITPVTLRGLGGEDRLVGGTARDVLDGGDGDDRISALDGVRDVLDCGPGLDQVVVDPVDDLRGCEVRGRQLPVLRVTRRTAPSRLRVRCPRAYRAPVRPYARRCRGVVTVRRAGRIVLRRRLDVPSGRGRNLRGPALRGGDLARWHLDGVRPPVAVARLAP</sequence>
<dbReference type="SUPFAM" id="SSF51120">
    <property type="entry name" value="beta-Roll"/>
    <property type="match status" value="4"/>
</dbReference>
<dbReference type="Pfam" id="PF00353">
    <property type="entry name" value="HemolysinCabind"/>
    <property type="match status" value="4"/>
</dbReference>
<organism evidence="5 6">
    <name type="scientific">Paraconexibacter algicola</name>
    <dbReference type="NCBI Taxonomy" id="2133960"/>
    <lineage>
        <taxon>Bacteria</taxon>
        <taxon>Bacillati</taxon>
        <taxon>Actinomycetota</taxon>
        <taxon>Thermoleophilia</taxon>
        <taxon>Solirubrobacterales</taxon>
        <taxon>Paraconexibacteraceae</taxon>
        <taxon>Paraconexibacter</taxon>
    </lineage>
</organism>
<keyword evidence="2" id="KW-0964">Secreted</keyword>
<reference evidence="5 6" key="1">
    <citation type="submission" date="2018-03" db="EMBL/GenBank/DDBJ databases">
        <title>Aquarubrobacter algicola gen. nov., sp. nov., a novel actinobacterium isolated from shallow eutrophic lake during the end of cyanobacterial harmful algal blooms.</title>
        <authorList>
            <person name="Chun S.J."/>
        </authorList>
    </citation>
    <scope>NUCLEOTIDE SEQUENCE [LARGE SCALE GENOMIC DNA]</scope>
    <source>
        <strain evidence="5 6">Seoho-28</strain>
    </source>
</reference>
<evidence type="ECO:0000256" key="1">
    <source>
        <dbReference type="ARBA" id="ARBA00004613"/>
    </source>
</evidence>
<dbReference type="PANTHER" id="PTHR38340:SF1">
    <property type="entry name" value="S-LAYER PROTEIN"/>
    <property type="match status" value="1"/>
</dbReference>
<dbReference type="GO" id="GO:0005509">
    <property type="term" value="F:calcium ion binding"/>
    <property type="evidence" value="ECO:0007669"/>
    <property type="project" value="InterPro"/>
</dbReference>
<evidence type="ECO:0000256" key="4">
    <source>
        <dbReference type="SAM" id="SignalP"/>
    </source>
</evidence>
<dbReference type="PANTHER" id="PTHR38340">
    <property type="entry name" value="S-LAYER PROTEIN"/>
    <property type="match status" value="1"/>
</dbReference>
<keyword evidence="4" id="KW-0732">Signal</keyword>
<dbReference type="AlphaFoldDB" id="A0A2T4UD77"/>
<evidence type="ECO:0000256" key="2">
    <source>
        <dbReference type="ARBA" id="ARBA00022525"/>
    </source>
</evidence>
<dbReference type="InterPro" id="IPR001343">
    <property type="entry name" value="Hemolysn_Ca-bd"/>
</dbReference>
<dbReference type="Gene3D" id="2.160.20.160">
    <property type="match status" value="1"/>
</dbReference>
<evidence type="ECO:0000256" key="3">
    <source>
        <dbReference type="SAM" id="MobiDB-lite"/>
    </source>
</evidence>
<dbReference type="Proteomes" id="UP000240739">
    <property type="component" value="Unassembled WGS sequence"/>
</dbReference>
<proteinExistence type="predicted"/>
<dbReference type="PRINTS" id="PR00313">
    <property type="entry name" value="CABNDNGRPT"/>
</dbReference>
<dbReference type="InterPro" id="IPR050557">
    <property type="entry name" value="RTX_toxin/Mannuronan_C5-epim"/>
</dbReference>
<comment type="subcellular location">
    <subcellularLocation>
        <location evidence="1">Secreted</location>
    </subcellularLocation>
</comment>